<dbReference type="GO" id="GO:0005576">
    <property type="term" value="C:extracellular region"/>
    <property type="evidence" value="ECO:0007669"/>
    <property type="project" value="UniProtKB-SubCell"/>
</dbReference>
<evidence type="ECO:0000256" key="11">
    <source>
        <dbReference type="ARBA" id="ARBA00023277"/>
    </source>
</evidence>
<dbReference type="PANTHER" id="PTHR33353">
    <property type="entry name" value="PUTATIVE (AFU_ORTHOLOGUE AFUA_1G12560)-RELATED"/>
    <property type="match status" value="1"/>
</dbReference>
<comment type="caution">
    <text evidence="19">The sequence shown here is derived from an EMBL/GenBank/DDBJ whole genome shotgun (WGS) entry which is preliminary data.</text>
</comment>
<dbReference type="EC" id="1.14.99.56" evidence="15"/>
<keyword evidence="10" id="KW-1015">Disulfide bond</keyword>
<feature type="domain" description="Auxiliary Activity family 9 catalytic" evidence="18">
    <location>
        <begin position="25"/>
        <end position="229"/>
    </location>
</feature>
<comment type="cofactor">
    <cofactor evidence="1">
        <name>Cu(2+)</name>
        <dbReference type="ChEBI" id="CHEBI:29036"/>
    </cofactor>
</comment>
<dbReference type="PANTHER" id="PTHR33353:SF10">
    <property type="entry name" value="ENDO-BETA-1,4-GLUCANASE D"/>
    <property type="match status" value="1"/>
</dbReference>
<dbReference type="OrthoDB" id="4849160at2759"/>
<evidence type="ECO:0000313" key="20">
    <source>
        <dbReference type="Proteomes" id="UP000053558"/>
    </source>
</evidence>
<keyword evidence="12" id="KW-0624">Polysaccharide degradation</keyword>
<dbReference type="EMBL" id="JH711587">
    <property type="protein sequence ID" value="EIW75816.1"/>
    <property type="molecule type" value="Genomic_DNA"/>
</dbReference>
<comment type="subcellular location">
    <subcellularLocation>
        <location evidence="2">Secreted</location>
    </subcellularLocation>
</comment>
<proteinExistence type="inferred from homology"/>
<keyword evidence="20" id="KW-1185">Reference proteome</keyword>
<protein>
    <recommendedName>
        <fullName evidence="15">lytic cellulose monooxygenase (C4-dehydrogenating)</fullName>
        <ecNumber evidence="15">1.14.99.56</ecNumber>
    </recommendedName>
</protein>
<dbReference type="GO" id="GO:0030245">
    <property type="term" value="P:cellulose catabolic process"/>
    <property type="evidence" value="ECO:0007669"/>
    <property type="project" value="UniProtKB-KW"/>
</dbReference>
<feature type="signal peptide" evidence="17">
    <location>
        <begin position="1"/>
        <end position="24"/>
    </location>
</feature>
<dbReference type="CDD" id="cd21175">
    <property type="entry name" value="LPMO_AA9"/>
    <property type="match status" value="1"/>
</dbReference>
<evidence type="ECO:0000256" key="3">
    <source>
        <dbReference type="ARBA" id="ARBA00022525"/>
    </source>
</evidence>
<evidence type="ECO:0000256" key="10">
    <source>
        <dbReference type="ARBA" id="ARBA00023157"/>
    </source>
</evidence>
<feature type="compositionally biased region" description="Low complexity" evidence="16">
    <location>
        <begin position="277"/>
        <end position="298"/>
    </location>
</feature>
<evidence type="ECO:0000256" key="5">
    <source>
        <dbReference type="ARBA" id="ARBA00022729"/>
    </source>
</evidence>
<dbReference type="RefSeq" id="XP_007773832.1">
    <property type="nucleotide sequence ID" value="XM_007775642.1"/>
</dbReference>
<feature type="chain" id="PRO_5024444575" description="lytic cellulose monooxygenase (C4-dehydrogenating)" evidence="17">
    <location>
        <begin position="25"/>
        <end position="341"/>
    </location>
</feature>
<keyword evidence="7" id="KW-0560">Oxidoreductase</keyword>
<evidence type="ECO:0000256" key="13">
    <source>
        <dbReference type="ARBA" id="ARBA00044502"/>
    </source>
</evidence>
<dbReference type="GO" id="GO:0016787">
    <property type="term" value="F:hydrolase activity"/>
    <property type="evidence" value="ECO:0007669"/>
    <property type="project" value="UniProtKB-KW"/>
</dbReference>
<keyword evidence="9" id="KW-0503">Monooxygenase</keyword>
<name>A0A5M3MA45_CONPW</name>
<comment type="similarity">
    <text evidence="13">Belongs to the polysaccharide monooxygenase AA9 family.</text>
</comment>
<organism evidence="19 20">
    <name type="scientific">Coniophora puteana (strain RWD-64-598)</name>
    <name type="common">Brown rot fungus</name>
    <dbReference type="NCBI Taxonomy" id="741705"/>
    <lineage>
        <taxon>Eukaryota</taxon>
        <taxon>Fungi</taxon>
        <taxon>Dikarya</taxon>
        <taxon>Basidiomycota</taxon>
        <taxon>Agaricomycotina</taxon>
        <taxon>Agaricomycetes</taxon>
        <taxon>Agaricomycetidae</taxon>
        <taxon>Boletales</taxon>
        <taxon>Coniophorineae</taxon>
        <taxon>Coniophoraceae</taxon>
        <taxon>Coniophora</taxon>
    </lineage>
</organism>
<keyword evidence="6" id="KW-0136">Cellulose degradation</keyword>
<dbReference type="Proteomes" id="UP000053558">
    <property type="component" value="Unassembled WGS sequence"/>
</dbReference>
<evidence type="ECO:0000256" key="7">
    <source>
        <dbReference type="ARBA" id="ARBA00023002"/>
    </source>
</evidence>
<keyword evidence="8" id="KW-0186">Copper</keyword>
<evidence type="ECO:0000256" key="9">
    <source>
        <dbReference type="ARBA" id="ARBA00023033"/>
    </source>
</evidence>
<dbReference type="AlphaFoldDB" id="A0A5M3MA45"/>
<evidence type="ECO:0000256" key="2">
    <source>
        <dbReference type="ARBA" id="ARBA00004613"/>
    </source>
</evidence>
<dbReference type="GeneID" id="19200330"/>
<keyword evidence="11" id="KW-0119">Carbohydrate metabolism</keyword>
<evidence type="ECO:0000256" key="14">
    <source>
        <dbReference type="ARBA" id="ARBA00045077"/>
    </source>
</evidence>
<dbReference type="Gene3D" id="2.70.50.70">
    <property type="match status" value="1"/>
</dbReference>
<comment type="catalytic activity">
    <reaction evidence="14">
        <text>[(1-&gt;4)-beta-D-glucosyl]n+m + reduced acceptor + O2 = 4-dehydro-beta-D-glucosyl-[(1-&gt;4)-beta-D-glucosyl]n-1 + [(1-&gt;4)-beta-D-glucosyl]m + acceptor + H2O.</text>
        <dbReference type="EC" id="1.14.99.56"/>
    </reaction>
</comment>
<evidence type="ECO:0000256" key="16">
    <source>
        <dbReference type="SAM" id="MobiDB-lite"/>
    </source>
</evidence>
<keyword evidence="3" id="KW-0964">Secreted</keyword>
<evidence type="ECO:0000313" key="19">
    <source>
        <dbReference type="EMBL" id="EIW75816.1"/>
    </source>
</evidence>
<sequence>MLHFATLPLPLLLLCLNFASVVYTHGYVAQVTIDGKTYQGNEPQGTSNPSIIRQISTIDPVMSVNDSNLNCGWNAPKATLVADANPGSKLTFTWSGGPGGYPWPHNVGPFFFYMAPCVNTTCDQYNSINAEWFKIAEVGAKPGGAEWYQQNIMDGYPANVTLPADLAPGQYLVRHEIIALHEATTIDEAQYYPSCTQINVKGNETGYPTSNETCPFPGCYKDTDPGLYDPTVYNTPIQYTFPGPPLATFVLASANSSDPGTNPTGSGNGSSSGGSSGADPGADGNSGNGSSTSAASSGKGTCKVVRPDGEYFVVQRTRHRRSVNQVLRRWLSDTKRVVMRY</sequence>
<dbReference type="GO" id="GO:0046872">
    <property type="term" value="F:metal ion binding"/>
    <property type="evidence" value="ECO:0007669"/>
    <property type="project" value="UniProtKB-KW"/>
</dbReference>
<evidence type="ECO:0000256" key="4">
    <source>
        <dbReference type="ARBA" id="ARBA00022723"/>
    </source>
</evidence>
<keyword evidence="19" id="KW-0378">Hydrolase</keyword>
<evidence type="ECO:0000256" key="1">
    <source>
        <dbReference type="ARBA" id="ARBA00001973"/>
    </source>
</evidence>
<evidence type="ECO:0000256" key="8">
    <source>
        <dbReference type="ARBA" id="ARBA00023008"/>
    </source>
</evidence>
<feature type="region of interest" description="Disordered" evidence="16">
    <location>
        <begin position="252"/>
        <end position="301"/>
    </location>
</feature>
<reference evidence="20" key="1">
    <citation type="journal article" date="2012" name="Science">
        <title>The Paleozoic origin of enzymatic lignin decomposition reconstructed from 31 fungal genomes.</title>
        <authorList>
            <person name="Floudas D."/>
            <person name="Binder M."/>
            <person name="Riley R."/>
            <person name="Barry K."/>
            <person name="Blanchette R.A."/>
            <person name="Henrissat B."/>
            <person name="Martinez A.T."/>
            <person name="Otillar R."/>
            <person name="Spatafora J.W."/>
            <person name="Yadav J.S."/>
            <person name="Aerts A."/>
            <person name="Benoit I."/>
            <person name="Boyd A."/>
            <person name="Carlson A."/>
            <person name="Copeland A."/>
            <person name="Coutinho P.M."/>
            <person name="de Vries R.P."/>
            <person name="Ferreira P."/>
            <person name="Findley K."/>
            <person name="Foster B."/>
            <person name="Gaskell J."/>
            <person name="Glotzer D."/>
            <person name="Gorecki P."/>
            <person name="Heitman J."/>
            <person name="Hesse C."/>
            <person name="Hori C."/>
            <person name="Igarashi K."/>
            <person name="Jurgens J.A."/>
            <person name="Kallen N."/>
            <person name="Kersten P."/>
            <person name="Kohler A."/>
            <person name="Kuees U."/>
            <person name="Kumar T.K.A."/>
            <person name="Kuo A."/>
            <person name="LaButti K."/>
            <person name="Larrondo L.F."/>
            <person name="Lindquist E."/>
            <person name="Ling A."/>
            <person name="Lombard V."/>
            <person name="Lucas S."/>
            <person name="Lundell T."/>
            <person name="Martin R."/>
            <person name="McLaughlin D.J."/>
            <person name="Morgenstern I."/>
            <person name="Morin E."/>
            <person name="Murat C."/>
            <person name="Nagy L.G."/>
            <person name="Nolan M."/>
            <person name="Ohm R.A."/>
            <person name="Patyshakuliyeva A."/>
            <person name="Rokas A."/>
            <person name="Ruiz-Duenas F.J."/>
            <person name="Sabat G."/>
            <person name="Salamov A."/>
            <person name="Samejima M."/>
            <person name="Schmutz J."/>
            <person name="Slot J.C."/>
            <person name="St John F."/>
            <person name="Stenlid J."/>
            <person name="Sun H."/>
            <person name="Sun S."/>
            <person name="Syed K."/>
            <person name="Tsang A."/>
            <person name="Wiebenga A."/>
            <person name="Young D."/>
            <person name="Pisabarro A."/>
            <person name="Eastwood D.C."/>
            <person name="Martin F."/>
            <person name="Cullen D."/>
            <person name="Grigoriev I.V."/>
            <person name="Hibbett D.S."/>
        </authorList>
    </citation>
    <scope>NUCLEOTIDE SEQUENCE [LARGE SCALE GENOMIC DNA]</scope>
    <source>
        <strain evidence="20">RWD-64-598 SS2</strain>
    </source>
</reference>
<gene>
    <name evidence="19" type="ORF">CONPUDRAFT_131262</name>
</gene>
<evidence type="ECO:0000256" key="15">
    <source>
        <dbReference type="ARBA" id="ARBA00047174"/>
    </source>
</evidence>
<dbReference type="GO" id="GO:0004497">
    <property type="term" value="F:monooxygenase activity"/>
    <property type="evidence" value="ECO:0007669"/>
    <property type="project" value="UniProtKB-KW"/>
</dbReference>
<evidence type="ECO:0000259" key="18">
    <source>
        <dbReference type="Pfam" id="PF03443"/>
    </source>
</evidence>
<keyword evidence="5 17" id="KW-0732">Signal</keyword>
<dbReference type="OMA" id="QKWPHNT"/>
<keyword evidence="4" id="KW-0479">Metal-binding</keyword>
<evidence type="ECO:0000256" key="17">
    <source>
        <dbReference type="SAM" id="SignalP"/>
    </source>
</evidence>
<accession>A0A5M3MA45</accession>
<dbReference type="InterPro" id="IPR005103">
    <property type="entry name" value="AA9_LPMO"/>
</dbReference>
<evidence type="ECO:0000256" key="6">
    <source>
        <dbReference type="ARBA" id="ARBA00023001"/>
    </source>
</evidence>
<dbReference type="InterPro" id="IPR049892">
    <property type="entry name" value="AA9"/>
</dbReference>
<evidence type="ECO:0000256" key="12">
    <source>
        <dbReference type="ARBA" id="ARBA00023326"/>
    </source>
</evidence>
<dbReference type="Pfam" id="PF03443">
    <property type="entry name" value="AA9"/>
    <property type="match status" value="1"/>
</dbReference>
<dbReference type="KEGG" id="cput:CONPUDRAFT_131262"/>
<feature type="compositionally biased region" description="Gly residues" evidence="16">
    <location>
        <begin position="266"/>
        <end position="276"/>
    </location>
</feature>